<feature type="compositionally biased region" description="Basic and acidic residues" evidence="1">
    <location>
        <begin position="290"/>
        <end position="303"/>
    </location>
</feature>
<organism evidence="4 5">
    <name type="scientific">Prorocentrum cordatum</name>
    <dbReference type="NCBI Taxonomy" id="2364126"/>
    <lineage>
        <taxon>Eukaryota</taxon>
        <taxon>Sar</taxon>
        <taxon>Alveolata</taxon>
        <taxon>Dinophyceae</taxon>
        <taxon>Prorocentrales</taxon>
        <taxon>Prorocentraceae</taxon>
        <taxon>Prorocentrum</taxon>
    </lineage>
</organism>
<comment type="caution">
    <text evidence="4">The sequence shown here is derived from an EMBL/GenBank/DDBJ whole genome shotgun (WGS) entry which is preliminary data.</text>
</comment>
<sequence length="338" mass="36830">PAAGMATTLRAVALVLGALGARLAAGLHVRGPVALPDGSLEFTAALRIPEGSGQRALGWKLGPGDDDDGLATISKVRPGGSVARWNKANPRLQVKPGDKIIKVNSIPWHNNTKLFVKHIGKQIRAASKRVKDTPHRLYVKIQRPATKVPETKLEDGSLEFTALLKIPKHSKDSQSKLMGWQLKQDADDTVPATIGKIRKNGAVAKWNQENPSHKIMPGDKIIKVNNIPWHNNTNLFLEHLGHRVKAATKRQQGAEHHLYMKIQRAAAGAEEKEADDQTVTETEDTEEDKENAKGDKEDAKEGTEGDEDSSDGEKDDNDDSAEDTDKDDSNDQEGSDGK</sequence>
<dbReference type="InterPro" id="IPR036034">
    <property type="entry name" value="PDZ_sf"/>
</dbReference>
<feature type="signal peptide" evidence="2">
    <location>
        <begin position="1"/>
        <end position="26"/>
    </location>
</feature>
<feature type="compositionally biased region" description="Acidic residues" evidence="1">
    <location>
        <begin position="304"/>
        <end position="338"/>
    </location>
</feature>
<evidence type="ECO:0000256" key="2">
    <source>
        <dbReference type="SAM" id="SignalP"/>
    </source>
</evidence>
<reference evidence="4" key="1">
    <citation type="submission" date="2023-10" db="EMBL/GenBank/DDBJ databases">
        <authorList>
            <person name="Chen Y."/>
            <person name="Shah S."/>
            <person name="Dougan E. K."/>
            <person name="Thang M."/>
            <person name="Chan C."/>
        </authorList>
    </citation>
    <scope>NUCLEOTIDE SEQUENCE [LARGE SCALE GENOMIC DNA]</scope>
</reference>
<dbReference type="EMBL" id="CAUYUJ010003022">
    <property type="protein sequence ID" value="CAK0803501.1"/>
    <property type="molecule type" value="Genomic_DNA"/>
</dbReference>
<feature type="domain" description="PDZ" evidence="3">
    <location>
        <begin position="163"/>
        <end position="252"/>
    </location>
</feature>
<accession>A0ABN9QFJ9</accession>
<feature type="domain" description="PDZ" evidence="3">
    <location>
        <begin position="45"/>
        <end position="145"/>
    </location>
</feature>
<dbReference type="CDD" id="cd00136">
    <property type="entry name" value="PDZ_canonical"/>
    <property type="match status" value="1"/>
</dbReference>
<feature type="non-terminal residue" evidence="4">
    <location>
        <position position="1"/>
    </location>
</feature>
<dbReference type="SUPFAM" id="SSF50156">
    <property type="entry name" value="PDZ domain-like"/>
    <property type="match status" value="1"/>
</dbReference>
<keyword evidence="5" id="KW-1185">Reference proteome</keyword>
<feature type="compositionally biased region" description="Acidic residues" evidence="1">
    <location>
        <begin position="272"/>
        <end position="289"/>
    </location>
</feature>
<proteinExistence type="predicted"/>
<feature type="chain" id="PRO_5045469839" description="PDZ domain-containing protein" evidence="2">
    <location>
        <begin position="27"/>
        <end position="338"/>
    </location>
</feature>
<feature type="region of interest" description="Disordered" evidence="1">
    <location>
        <begin position="266"/>
        <end position="338"/>
    </location>
</feature>
<dbReference type="Proteomes" id="UP001189429">
    <property type="component" value="Unassembled WGS sequence"/>
</dbReference>
<evidence type="ECO:0000313" key="4">
    <source>
        <dbReference type="EMBL" id="CAK0803501.1"/>
    </source>
</evidence>
<protein>
    <recommendedName>
        <fullName evidence="3">PDZ domain-containing protein</fullName>
    </recommendedName>
</protein>
<evidence type="ECO:0000313" key="5">
    <source>
        <dbReference type="Proteomes" id="UP001189429"/>
    </source>
</evidence>
<keyword evidence="2" id="KW-0732">Signal</keyword>
<evidence type="ECO:0000256" key="1">
    <source>
        <dbReference type="SAM" id="MobiDB-lite"/>
    </source>
</evidence>
<dbReference type="InterPro" id="IPR001478">
    <property type="entry name" value="PDZ"/>
</dbReference>
<name>A0ABN9QFJ9_9DINO</name>
<evidence type="ECO:0000259" key="3">
    <source>
        <dbReference type="PROSITE" id="PS50106"/>
    </source>
</evidence>
<gene>
    <name evidence="4" type="ORF">PCOR1329_LOCUS10645</name>
</gene>
<dbReference type="PROSITE" id="PS50106">
    <property type="entry name" value="PDZ"/>
    <property type="match status" value="2"/>
</dbReference>